<name>D9WPR7_9ACTN</name>
<protein>
    <submittedName>
        <fullName evidence="2">Uncharacterized protein</fullName>
    </submittedName>
</protein>
<dbReference type="HOGENOM" id="CLU_1165293_0_0_11"/>
<sequence length="238" mass="24301">MVHHIKGRMEVERSSRQITPSGRFPGSRPKEYCMRPHSSWRPTRLALGGLTTLTAVSLAGVLGALPAAAQGLGAEPLPVSTVMSTDQAFSLDPMDPDPVVDPAADTAAGPGKPGKPKPPRPGANGCFDIDTVRQEAAGGGAFYAAVSFGVPYVGDEDTPGGVIDWDDLSDEPGDVPVGACGVSIDVGPGGPGSDIFIDVITTSGTVHGITCDRTGAVITSCGSWVQRETPTPGDTLGP</sequence>
<reference evidence="2 3" key="1">
    <citation type="submission" date="2009-02" db="EMBL/GenBank/DDBJ databases">
        <title>Annotation of Streptomyces hygroscopicus strain ATCC 53653.</title>
        <authorList>
            <consortium name="The Broad Institute Genome Sequencing Platform"/>
            <consortium name="Broad Institute Microbial Sequencing Center"/>
            <person name="Fischbach M."/>
            <person name="Godfrey P."/>
            <person name="Ward D."/>
            <person name="Young S."/>
            <person name="Zeng Q."/>
            <person name="Koehrsen M."/>
            <person name="Alvarado L."/>
            <person name="Berlin A.M."/>
            <person name="Bochicchio J."/>
            <person name="Borenstein D."/>
            <person name="Chapman S.B."/>
            <person name="Chen Z."/>
            <person name="Engels R."/>
            <person name="Freedman E."/>
            <person name="Gellesch M."/>
            <person name="Goldberg J."/>
            <person name="Griggs A."/>
            <person name="Gujja S."/>
            <person name="Heilman E.R."/>
            <person name="Heiman D.I."/>
            <person name="Hepburn T.A."/>
            <person name="Howarth C."/>
            <person name="Jen D."/>
            <person name="Larson L."/>
            <person name="Lewis B."/>
            <person name="Mehta T."/>
            <person name="Park D."/>
            <person name="Pearson M."/>
            <person name="Richards J."/>
            <person name="Roberts A."/>
            <person name="Saif S."/>
            <person name="Shea T.D."/>
            <person name="Shenoy N."/>
            <person name="Sisk P."/>
            <person name="Stolte C."/>
            <person name="Sykes S.N."/>
            <person name="Thomson T."/>
            <person name="Walk T."/>
            <person name="White J."/>
            <person name="Yandava C."/>
            <person name="Straight P."/>
            <person name="Clardy J."/>
            <person name="Hung D."/>
            <person name="Kolter R."/>
            <person name="Mekalanos J."/>
            <person name="Walker S."/>
            <person name="Walsh C.T."/>
            <person name="Wieland-Brown L.C."/>
            <person name="Haas B."/>
            <person name="Nusbaum C."/>
            <person name="Birren B."/>
        </authorList>
    </citation>
    <scope>NUCLEOTIDE SEQUENCE [LARGE SCALE GENOMIC DNA]</scope>
    <source>
        <strain evidence="2 3">ATCC 53653</strain>
    </source>
</reference>
<proteinExistence type="predicted"/>
<gene>
    <name evidence="2" type="ORF">SSOG_03635</name>
</gene>
<feature type="compositionally biased region" description="Low complexity" evidence="1">
    <location>
        <begin position="100"/>
        <end position="110"/>
    </location>
</feature>
<evidence type="ECO:0000256" key="1">
    <source>
        <dbReference type="SAM" id="MobiDB-lite"/>
    </source>
</evidence>
<dbReference type="Proteomes" id="UP000003963">
    <property type="component" value="Unassembled WGS sequence"/>
</dbReference>
<evidence type="ECO:0000313" key="2">
    <source>
        <dbReference type="EMBL" id="EFL23921.1"/>
    </source>
</evidence>
<evidence type="ECO:0000313" key="3">
    <source>
        <dbReference type="Proteomes" id="UP000003963"/>
    </source>
</evidence>
<organism evidence="2 3">
    <name type="scientific">Streptomyces himastatinicus ATCC 53653</name>
    <dbReference type="NCBI Taxonomy" id="457427"/>
    <lineage>
        <taxon>Bacteria</taxon>
        <taxon>Bacillati</taxon>
        <taxon>Actinomycetota</taxon>
        <taxon>Actinomycetes</taxon>
        <taxon>Kitasatosporales</taxon>
        <taxon>Streptomycetaceae</taxon>
        <taxon>Streptomyces</taxon>
        <taxon>Streptomyces violaceusniger group</taxon>
    </lineage>
</organism>
<accession>D9WPR7</accession>
<dbReference type="EMBL" id="GG657754">
    <property type="protein sequence ID" value="EFL23921.1"/>
    <property type="molecule type" value="Genomic_DNA"/>
</dbReference>
<feature type="region of interest" description="Disordered" evidence="1">
    <location>
        <begin position="1"/>
        <end position="32"/>
    </location>
</feature>
<feature type="region of interest" description="Disordered" evidence="1">
    <location>
        <begin position="93"/>
        <end position="123"/>
    </location>
</feature>
<dbReference type="STRING" id="457427.SSOG_03635"/>
<dbReference type="AlphaFoldDB" id="D9WPR7"/>
<keyword evidence="3" id="KW-1185">Reference proteome</keyword>